<dbReference type="RefSeq" id="WP_169559316.1">
    <property type="nucleotide sequence ID" value="NZ_BSNF01000001.1"/>
</dbReference>
<reference evidence="1" key="1">
    <citation type="journal article" date="2014" name="Int. J. Syst. Evol. Microbiol.">
        <title>Complete genome of a new Firmicutes species belonging to the dominant human colonic microbiota ('Ruminococcus bicirculans') reveals two chromosomes and a selective capacity to utilize plant glucans.</title>
        <authorList>
            <consortium name="NISC Comparative Sequencing Program"/>
            <person name="Wegmann U."/>
            <person name="Louis P."/>
            <person name="Goesmann A."/>
            <person name="Henrissat B."/>
            <person name="Duncan S.H."/>
            <person name="Flint H.J."/>
        </authorList>
    </citation>
    <scope>NUCLEOTIDE SEQUENCE</scope>
    <source>
        <strain evidence="1">NBRC 103408</strain>
    </source>
</reference>
<reference evidence="1" key="2">
    <citation type="submission" date="2023-01" db="EMBL/GenBank/DDBJ databases">
        <title>Draft genome sequence of Sneathiella chinensis strain NBRC 103408.</title>
        <authorList>
            <person name="Sun Q."/>
            <person name="Mori K."/>
        </authorList>
    </citation>
    <scope>NUCLEOTIDE SEQUENCE</scope>
    <source>
        <strain evidence="1">NBRC 103408</strain>
    </source>
</reference>
<dbReference type="InterPro" id="IPR018666">
    <property type="entry name" value="DUF2125"/>
</dbReference>
<gene>
    <name evidence="1" type="ORF">GCM10007924_05290</name>
</gene>
<sequence length="347" mass="38555">MRILGTGVIALAALSGGYYYWWNTVADTGVEEFHRWKTARQAEGFDINHGPVTTSGFPYRIRMDIANFQMADPQADNAPEVRFETAWAIAQPWKLTHVIFGVGGENQVNWSQNHTDYSTLWSAETALGSATFETSGRLKTLSIDLKTVEARPSWRGPLTAERLQLHTRPIVREITTSDDKHPEVPGTQISLRGDTIVPGLKEDIPLAETLEHFGLSAVMEGEPADLFDRDSAAKWRDKGGILDIQALETRWGDVKVDATGTLALDDEFRMIGAFTSRIVGINSILGTLHQNGRLDEQAAKTAGYALNLMTRKDKKNGDRYLELPISLQEGSLYVGPLFLMRIPPLYP</sequence>
<accession>A0ABQ5U0Q8</accession>
<keyword evidence="2" id="KW-1185">Reference proteome</keyword>
<dbReference type="Proteomes" id="UP001161409">
    <property type="component" value="Unassembled WGS sequence"/>
</dbReference>
<dbReference type="EMBL" id="BSNF01000001">
    <property type="protein sequence ID" value="GLQ05308.1"/>
    <property type="molecule type" value="Genomic_DNA"/>
</dbReference>
<proteinExistence type="predicted"/>
<evidence type="ECO:0000313" key="1">
    <source>
        <dbReference type="EMBL" id="GLQ05308.1"/>
    </source>
</evidence>
<dbReference type="Pfam" id="PF09898">
    <property type="entry name" value="DUF2125"/>
    <property type="match status" value="1"/>
</dbReference>
<evidence type="ECO:0008006" key="3">
    <source>
        <dbReference type="Google" id="ProtNLM"/>
    </source>
</evidence>
<organism evidence="1 2">
    <name type="scientific">Sneathiella chinensis</name>
    <dbReference type="NCBI Taxonomy" id="349750"/>
    <lineage>
        <taxon>Bacteria</taxon>
        <taxon>Pseudomonadati</taxon>
        <taxon>Pseudomonadota</taxon>
        <taxon>Alphaproteobacteria</taxon>
        <taxon>Sneathiellales</taxon>
        <taxon>Sneathiellaceae</taxon>
        <taxon>Sneathiella</taxon>
    </lineage>
</organism>
<name>A0ABQ5U0Q8_9PROT</name>
<protein>
    <recommendedName>
        <fullName evidence="3">DUF2125 domain-containing protein</fullName>
    </recommendedName>
</protein>
<comment type="caution">
    <text evidence="1">The sequence shown here is derived from an EMBL/GenBank/DDBJ whole genome shotgun (WGS) entry which is preliminary data.</text>
</comment>
<evidence type="ECO:0000313" key="2">
    <source>
        <dbReference type="Proteomes" id="UP001161409"/>
    </source>
</evidence>